<dbReference type="eggNOG" id="COG0604">
    <property type="taxonomic scope" value="Bacteria"/>
</dbReference>
<gene>
    <name evidence="3" type="ordered locus">Krad_2209</name>
</gene>
<evidence type="ECO:0000259" key="2">
    <source>
        <dbReference type="SMART" id="SM00829"/>
    </source>
</evidence>
<dbReference type="Gene3D" id="3.40.50.720">
    <property type="entry name" value="NAD(P)-binding Rossmann-like Domain"/>
    <property type="match status" value="1"/>
</dbReference>
<keyword evidence="4" id="KW-1185">Reference proteome</keyword>
<dbReference type="CDD" id="cd05289">
    <property type="entry name" value="MDR_like_2"/>
    <property type="match status" value="1"/>
</dbReference>
<dbReference type="Pfam" id="PF08240">
    <property type="entry name" value="ADH_N"/>
    <property type="match status" value="1"/>
</dbReference>
<evidence type="ECO:0000313" key="3">
    <source>
        <dbReference type="EMBL" id="ABS03690.1"/>
    </source>
</evidence>
<dbReference type="SMART" id="SM00829">
    <property type="entry name" value="PKS_ER"/>
    <property type="match status" value="1"/>
</dbReference>
<name>A6WA51_KINRD</name>
<feature type="domain" description="Enoyl reductase (ER)" evidence="2">
    <location>
        <begin position="10"/>
        <end position="326"/>
    </location>
</feature>
<dbReference type="InterPro" id="IPR013154">
    <property type="entry name" value="ADH-like_N"/>
</dbReference>
<organism evidence="3 4">
    <name type="scientific">Kineococcus radiotolerans (strain ATCC BAA-149 / DSM 14245 / SRS30216)</name>
    <dbReference type="NCBI Taxonomy" id="266940"/>
    <lineage>
        <taxon>Bacteria</taxon>
        <taxon>Bacillati</taxon>
        <taxon>Actinomycetota</taxon>
        <taxon>Actinomycetes</taxon>
        <taxon>Kineosporiales</taxon>
        <taxon>Kineosporiaceae</taxon>
        <taxon>Kineococcus</taxon>
    </lineage>
</organism>
<evidence type="ECO:0000313" key="4">
    <source>
        <dbReference type="Proteomes" id="UP000001116"/>
    </source>
</evidence>
<keyword evidence="1" id="KW-0521">NADP</keyword>
<dbReference type="Proteomes" id="UP000001116">
    <property type="component" value="Chromosome"/>
</dbReference>
<dbReference type="PANTHER" id="PTHR44154">
    <property type="entry name" value="QUINONE OXIDOREDUCTASE"/>
    <property type="match status" value="1"/>
</dbReference>
<dbReference type="STRING" id="266940.Krad_2209"/>
<accession>A6WA51</accession>
<reference evidence="4" key="1">
    <citation type="journal article" date="2008" name="PLoS ONE">
        <title>Survival in nuclear waste, extreme resistance, and potential applications gleaned from the genome sequence of Kineococcus radiotolerans SRS30216.</title>
        <authorList>
            <person name="Bagwell C.E."/>
            <person name="Bhat S."/>
            <person name="Hawkins G.M."/>
            <person name="Smith B.W."/>
            <person name="Biswas T."/>
            <person name="Hoover T.R."/>
            <person name="Saunders E."/>
            <person name="Han C.S."/>
            <person name="Tsodikov O.V."/>
            <person name="Shimkets L.J."/>
        </authorList>
    </citation>
    <scope>NUCLEOTIDE SEQUENCE [LARGE SCALE GENOMIC DNA]</scope>
    <source>
        <strain evidence="4">ATCC BAA-149 / DSM 14245 / SRS30216</strain>
    </source>
</reference>
<dbReference type="PANTHER" id="PTHR44154:SF1">
    <property type="entry name" value="QUINONE OXIDOREDUCTASE"/>
    <property type="match status" value="1"/>
</dbReference>
<sequence>MKAVRFHDFGGPEVLRHEDVEPPVPGVGQVRIRVAATSFNGLDVTLRAGDLRDRSPLRLPHTPGLDVAGTVDALGPGVDEISIGDRVVGLLPMTAPGAAAQHVLAPAQVLAGVPRRLPLTDLAALPLVGLTAWQALFDHGGLMAGQRVLINGVGGAVGGYAVQLAVETGAQVLVTARPSSTVRVKAAGSDEGTVHTLDHALDHALDHTLDPALVDVAHAVVEPVDLVLNLAPTGAKQLAAMVPLIRDGGRLVSTTAWIPTPCDEERGVQGVNLSVRSDADQLADLVARVSTGELLVNVAERVALADLPALHARAHAGELPPGKVVVLIPPA</sequence>
<dbReference type="EMBL" id="CP000750">
    <property type="protein sequence ID" value="ABS03690.1"/>
    <property type="molecule type" value="Genomic_DNA"/>
</dbReference>
<dbReference type="Gene3D" id="3.90.180.10">
    <property type="entry name" value="Medium-chain alcohol dehydrogenases, catalytic domain"/>
    <property type="match status" value="1"/>
</dbReference>
<dbReference type="InterPro" id="IPR036291">
    <property type="entry name" value="NAD(P)-bd_dom_sf"/>
</dbReference>
<dbReference type="InterPro" id="IPR051603">
    <property type="entry name" value="Zinc-ADH_QOR/CCCR"/>
</dbReference>
<dbReference type="InterPro" id="IPR020843">
    <property type="entry name" value="ER"/>
</dbReference>
<dbReference type="Pfam" id="PF13602">
    <property type="entry name" value="ADH_zinc_N_2"/>
    <property type="match status" value="1"/>
</dbReference>
<dbReference type="AlphaFoldDB" id="A6WA51"/>
<dbReference type="InterPro" id="IPR011032">
    <property type="entry name" value="GroES-like_sf"/>
</dbReference>
<proteinExistence type="predicted"/>
<protein>
    <submittedName>
        <fullName evidence="3">Alcohol dehydrogenase GroES domain protein</fullName>
    </submittedName>
</protein>
<dbReference type="SUPFAM" id="SSF50129">
    <property type="entry name" value="GroES-like"/>
    <property type="match status" value="1"/>
</dbReference>
<dbReference type="RefSeq" id="WP_011981171.1">
    <property type="nucleotide sequence ID" value="NC_009664.2"/>
</dbReference>
<dbReference type="OrthoDB" id="9801186at2"/>
<dbReference type="HOGENOM" id="CLU_026673_3_3_11"/>
<dbReference type="KEGG" id="kra:Krad_2209"/>
<dbReference type="SUPFAM" id="SSF51735">
    <property type="entry name" value="NAD(P)-binding Rossmann-fold domains"/>
    <property type="match status" value="1"/>
</dbReference>
<evidence type="ECO:0000256" key="1">
    <source>
        <dbReference type="ARBA" id="ARBA00022857"/>
    </source>
</evidence>
<dbReference type="GO" id="GO:0016491">
    <property type="term" value="F:oxidoreductase activity"/>
    <property type="evidence" value="ECO:0007669"/>
    <property type="project" value="InterPro"/>
</dbReference>